<keyword evidence="1" id="KW-1133">Transmembrane helix</keyword>
<keyword evidence="3" id="KW-1185">Reference proteome</keyword>
<feature type="transmembrane region" description="Helical" evidence="1">
    <location>
        <begin position="76"/>
        <end position="94"/>
    </location>
</feature>
<gene>
    <name evidence="2" type="ORF">CHS0354_037892</name>
</gene>
<evidence type="ECO:0000313" key="3">
    <source>
        <dbReference type="Proteomes" id="UP001195483"/>
    </source>
</evidence>
<accession>A0AAE0TAC4</accession>
<reference evidence="2" key="2">
    <citation type="journal article" date="2021" name="Genome Biol. Evol.">
        <title>Developing a high-quality reference genome for a parasitic bivalve with doubly uniparental inheritance (Bivalvia: Unionida).</title>
        <authorList>
            <person name="Smith C.H."/>
        </authorList>
    </citation>
    <scope>NUCLEOTIDE SEQUENCE</scope>
    <source>
        <strain evidence="2">CHS0354</strain>
        <tissue evidence="2">Mantle</tissue>
    </source>
</reference>
<reference evidence="2" key="3">
    <citation type="submission" date="2023-05" db="EMBL/GenBank/DDBJ databases">
        <authorList>
            <person name="Smith C.H."/>
        </authorList>
    </citation>
    <scope>NUCLEOTIDE SEQUENCE</scope>
    <source>
        <strain evidence="2">CHS0354</strain>
        <tissue evidence="2">Mantle</tissue>
    </source>
</reference>
<protein>
    <submittedName>
        <fullName evidence="2">Uncharacterized protein</fullName>
    </submittedName>
</protein>
<dbReference type="Proteomes" id="UP001195483">
    <property type="component" value="Unassembled WGS sequence"/>
</dbReference>
<dbReference type="AlphaFoldDB" id="A0AAE0TAC4"/>
<keyword evidence="1" id="KW-0472">Membrane</keyword>
<evidence type="ECO:0000313" key="2">
    <source>
        <dbReference type="EMBL" id="KAK3606220.1"/>
    </source>
</evidence>
<evidence type="ECO:0000256" key="1">
    <source>
        <dbReference type="SAM" id="Phobius"/>
    </source>
</evidence>
<feature type="transmembrane region" description="Helical" evidence="1">
    <location>
        <begin position="114"/>
        <end position="133"/>
    </location>
</feature>
<reference evidence="2" key="1">
    <citation type="journal article" date="2021" name="Genome Biol. Evol.">
        <title>A High-Quality Reference Genome for a Parasitic Bivalve with Doubly Uniparental Inheritance (Bivalvia: Unionida).</title>
        <authorList>
            <person name="Smith C.H."/>
        </authorList>
    </citation>
    <scope>NUCLEOTIDE SEQUENCE</scope>
    <source>
        <strain evidence="2">CHS0354</strain>
    </source>
</reference>
<keyword evidence="1" id="KW-0812">Transmembrane</keyword>
<dbReference type="EMBL" id="JAEAOA010002216">
    <property type="protein sequence ID" value="KAK3606220.1"/>
    <property type="molecule type" value="Genomic_DNA"/>
</dbReference>
<sequence>MYICTTPRRSTEISFSGARKQYIKRTDGHTNDGRREILIAVWPVYCVLDLAILQQSSQIFLFYLLRRLGCLKKMRACFVVLLLLCISLMCTGQENTTTTTTKAITTKTSGSENSVVTLATLVMTLVTVFIFQAKDWFC</sequence>
<comment type="caution">
    <text evidence="2">The sequence shown here is derived from an EMBL/GenBank/DDBJ whole genome shotgun (WGS) entry which is preliminary data.</text>
</comment>
<organism evidence="2 3">
    <name type="scientific">Potamilus streckersoni</name>
    <dbReference type="NCBI Taxonomy" id="2493646"/>
    <lineage>
        <taxon>Eukaryota</taxon>
        <taxon>Metazoa</taxon>
        <taxon>Spiralia</taxon>
        <taxon>Lophotrochozoa</taxon>
        <taxon>Mollusca</taxon>
        <taxon>Bivalvia</taxon>
        <taxon>Autobranchia</taxon>
        <taxon>Heteroconchia</taxon>
        <taxon>Palaeoheterodonta</taxon>
        <taxon>Unionida</taxon>
        <taxon>Unionoidea</taxon>
        <taxon>Unionidae</taxon>
        <taxon>Ambleminae</taxon>
        <taxon>Lampsilini</taxon>
        <taxon>Potamilus</taxon>
    </lineage>
</organism>
<name>A0AAE0TAC4_9BIVA</name>
<proteinExistence type="predicted"/>